<dbReference type="Proteomes" id="UP000694864">
    <property type="component" value="Chromosome 17"/>
</dbReference>
<reference evidence="3" key="2">
    <citation type="submission" date="2025-08" db="UniProtKB">
        <authorList>
            <consortium name="RefSeq"/>
        </authorList>
    </citation>
    <scope>IDENTIFICATION</scope>
    <source>
        <tissue evidence="3">Leaf</tissue>
    </source>
</reference>
<name>A0ABM1R7C1_CAMSA</name>
<sequence>MSGVRGQIASRPMREIFLTSSSLSFSSLSSSVSWDDAIELNLKQSKASSSEDKSHHQQNGEFSNASSQGTEMSGSTHVRMRPPVPLMDKGVVGNYDPERIPPSVFGKTGDVTWSELSNESLFSLTFDGYRKSNAQAPRQSNIKAEEVLMSPSLLSTPEDTKEKRSEEREIKNGDETRVETQSRIHQEKYYSLSTQDVPLSSIPSNFYCLYAPAKKDQYYSLPVGENKRKKTRKSKIKKKK</sequence>
<dbReference type="RefSeq" id="XP_019094909.1">
    <property type="nucleotide sequence ID" value="XM_019239364.1"/>
</dbReference>
<proteinExistence type="predicted"/>
<dbReference type="PANTHER" id="PTHR33673:SF3">
    <property type="entry name" value="SUPPRESSOR SRP40-LIKE PROTEIN"/>
    <property type="match status" value="1"/>
</dbReference>
<reference evidence="2" key="1">
    <citation type="journal article" date="2014" name="Nat. Commun.">
        <title>The emerging biofuel crop Camelina sativa retains a highly undifferentiated hexaploid genome structure.</title>
        <authorList>
            <person name="Kagale S."/>
            <person name="Koh C."/>
            <person name="Nixon J."/>
            <person name="Bollina V."/>
            <person name="Clarke W.E."/>
            <person name="Tuteja R."/>
            <person name="Spillane C."/>
            <person name="Robinson S.J."/>
            <person name="Links M.G."/>
            <person name="Clarke C."/>
            <person name="Higgins E.E."/>
            <person name="Huebert T."/>
            <person name="Sharpe A.G."/>
            <person name="Parkin I.A."/>
        </authorList>
    </citation>
    <scope>NUCLEOTIDE SEQUENCE [LARGE SCALE GENOMIC DNA]</scope>
    <source>
        <strain evidence="2">cv. DH55</strain>
    </source>
</reference>
<feature type="non-terminal residue" evidence="3">
    <location>
        <position position="240"/>
    </location>
</feature>
<dbReference type="GeneID" id="109130169"/>
<keyword evidence="2" id="KW-1185">Reference proteome</keyword>
<gene>
    <name evidence="3" type="primary">LOC109130169</name>
</gene>
<feature type="region of interest" description="Disordered" evidence="1">
    <location>
        <begin position="45"/>
        <end position="87"/>
    </location>
</feature>
<organism evidence="2 3">
    <name type="scientific">Camelina sativa</name>
    <name type="common">False flax</name>
    <name type="synonym">Myagrum sativum</name>
    <dbReference type="NCBI Taxonomy" id="90675"/>
    <lineage>
        <taxon>Eukaryota</taxon>
        <taxon>Viridiplantae</taxon>
        <taxon>Streptophyta</taxon>
        <taxon>Embryophyta</taxon>
        <taxon>Tracheophyta</taxon>
        <taxon>Spermatophyta</taxon>
        <taxon>Magnoliopsida</taxon>
        <taxon>eudicotyledons</taxon>
        <taxon>Gunneridae</taxon>
        <taxon>Pentapetalae</taxon>
        <taxon>rosids</taxon>
        <taxon>malvids</taxon>
        <taxon>Brassicales</taxon>
        <taxon>Brassicaceae</taxon>
        <taxon>Camelineae</taxon>
        <taxon>Camelina</taxon>
    </lineage>
</organism>
<evidence type="ECO:0000256" key="1">
    <source>
        <dbReference type="SAM" id="MobiDB-lite"/>
    </source>
</evidence>
<evidence type="ECO:0000313" key="3">
    <source>
        <dbReference type="RefSeq" id="XP_019094909.1"/>
    </source>
</evidence>
<accession>A0ABM1R7C1</accession>
<feature type="region of interest" description="Disordered" evidence="1">
    <location>
        <begin position="149"/>
        <end position="183"/>
    </location>
</feature>
<feature type="compositionally biased region" description="Basic and acidic residues" evidence="1">
    <location>
        <begin position="158"/>
        <end position="183"/>
    </location>
</feature>
<feature type="compositionally biased region" description="Polar residues" evidence="1">
    <location>
        <begin position="57"/>
        <end position="76"/>
    </location>
</feature>
<protein>
    <submittedName>
        <fullName evidence="3">Uncharacterized protein LOC109130169</fullName>
    </submittedName>
</protein>
<evidence type="ECO:0000313" key="2">
    <source>
        <dbReference type="Proteomes" id="UP000694864"/>
    </source>
</evidence>
<dbReference type="PANTHER" id="PTHR33673">
    <property type="entry name" value="SUPPRESSOR SRP40-LIKE PROTEIN"/>
    <property type="match status" value="1"/>
</dbReference>